<organism evidence="1">
    <name type="scientific">Myoviridae sp. ct6eX13</name>
    <dbReference type="NCBI Taxonomy" id="2827660"/>
    <lineage>
        <taxon>Viruses</taxon>
        <taxon>Duplodnaviria</taxon>
        <taxon>Heunggongvirae</taxon>
        <taxon>Uroviricota</taxon>
        <taxon>Caudoviricetes</taxon>
    </lineage>
</organism>
<name>A0A8S5T4Y3_9CAUD</name>
<accession>A0A8S5T4Y3</accession>
<protein>
    <submittedName>
        <fullName evidence="1">Cysteine-rich protein</fullName>
    </submittedName>
</protein>
<dbReference type="Pfam" id="PF14205">
    <property type="entry name" value="Cys_rich_KTR"/>
    <property type="match status" value="1"/>
</dbReference>
<evidence type="ECO:0000313" key="1">
    <source>
        <dbReference type="EMBL" id="DAF58310.1"/>
    </source>
</evidence>
<reference evidence="1" key="1">
    <citation type="journal article" date="2021" name="Proc. Natl. Acad. Sci. U.S.A.">
        <title>A Catalog of Tens of Thousands of Viruses from Human Metagenomes Reveals Hidden Associations with Chronic Diseases.</title>
        <authorList>
            <person name="Tisza M.J."/>
            <person name="Buck C.B."/>
        </authorList>
    </citation>
    <scope>NUCLEOTIDE SEQUENCE</scope>
    <source>
        <strain evidence="1">Ct6eX13</strain>
    </source>
</reference>
<dbReference type="InterPro" id="IPR025957">
    <property type="entry name" value="Cys_rich_KTR"/>
</dbReference>
<dbReference type="EMBL" id="BK032750">
    <property type="protein sequence ID" value="DAF58310.1"/>
    <property type="molecule type" value="Genomic_DNA"/>
</dbReference>
<proteinExistence type="predicted"/>
<sequence>MRVTSQYGKLDVDSRGFVTCPRCRNPRFARVRRDTSADNFPAYCSRCKTEILLHIECKTRAFNARVQN</sequence>